<dbReference type="Pfam" id="PF26113">
    <property type="entry name" value="GH16_XgeA"/>
    <property type="match status" value="1"/>
</dbReference>
<organism evidence="2 3">
    <name type="scientific">Gymnopus androsaceus JB14</name>
    <dbReference type="NCBI Taxonomy" id="1447944"/>
    <lineage>
        <taxon>Eukaryota</taxon>
        <taxon>Fungi</taxon>
        <taxon>Dikarya</taxon>
        <taxon>Basidiomycota</taxon>
        <taxon>Agaricomycotina</taxon>
        <taxon>Agaricomycetes</taxon>
        <taxon>Agaricomycetidae</taxon>
        <taxon>Agaricales</taxon>
        <taxon>Marasmiineae</taxon>
        <taxon>Omphalotaceae</taxon>
        <taxon>Gymnopus</taxon>
    </lineage>
</organism>
<gene>
    <name evidence="2" type="ORF">BT96DRAFT_824071</name>
</gene>
<accession>A0A6A4HGF6</accession>
<keyword evidence="3" id="KW-1185">Reference proteome</keyword>
<protein>
    <submittedName>
        <fullName evidence="2">Glycoside hydrolase family 16 protein</fullName>
    </submittedName>
</protein>
<keyword evidence="2" id="KW-0378">Hydrolase</keyword>
<dbReference type="GO" id="GO:0009251">
    <property type="term" value="P:glucan catabolic process"/>
    <property type="evidence" value="ECO:0007669"/>
    <property type="project" value="TreeGrafter"/>
</dbReference>
<dbReference type="InterPro" id="IPR000757">
    <property type="entry name" value="Beta-glucanase-like"/>
</dbReference>
<sequence length="271" mass="29471">LVNYLDSKEAQSKGLAYVEDDGTAILAVDNYTTLSSGQNRNSVRISSPKSYNSGLFIADFWAMPHGCSLWPAYWSVGPNWPNQGEIDVVEGVNLNKNNQMTLHTSTSCSMESSFSSLVAGNSSIGNLNCASSGSDNTGCYFLDNDPRSYGAGFNAEMGGVFAHEWTNNAIKIWFFSRDDIPCDITDQAPDPSSWGEPVFAFNNDACDISSHFSDHVLTIDTTLCGDWAGDVFGSSGCSGSCADTVADPSNFDNARWEINYIAVYQYIMINY</sequence>
<reference evidence="2" key="1">
    <citation type="journal article" date="2019" name="Environ. Microbiol.">
        <title>Fungal ecological strategies reflected in gene transcription - a case study of two litter decomposers.</title>
        <authorList>
            <person name="Barbi F."/>
            <person name="Kohler A."/>
            <person name="Barry K."/>
            <person name="Baskaran P."/>
            <person name="Daum C."/>
            <person name="Fauchery L."/>
            <person name="Ihrmark K."/>
            <person name="Kuo A."/>
            <person name="LaButti K."/>
            <person name="Lipzen A."/>
            <person name="Morin E."/>
            <person name="Grigoriev I.V."/>
            <person name="Henrissat B."/>
            <person name="Lindahl B."/>
            <person name="Martin F."/>
        </authorList>
    </citation>
    <scope>NUCLEOTIDE SEQUENCE</scope>
    <source>
        <strain evidence="2">JB14</strain>
    </source>
</reference>
<dbReference type="CDD" id="cd02181">
    <property type="entry name" value="GH16_fungal_Lam16A_glucanase"/>
    <property type="match status" value="1"/>
</dbReference>
<dbReference type="EMBL" id="ML769506">
    <property type="protein sequence ID" value="KAE9396893.1"/>
    <property type="molecule type" value="Genomic_DNA"/>
</dbReference>
<dbReference type="Gene3D" id="2.60.120.200">
    <property type="match status" value="1"/>
</dbReference>
<dbReference type="SUPFAM" id="SSF49899">
    <property type="entry name" value="Concanavalin A-like lectins/glucanases"/>
    <property type="match status" value="1"/>
</dbReference>
<evidence type="ECO:0000313" key="2">
    <source>
        <dbReference type="EMBL" id="KAE9396893.1"/>
    </source>
</evidence>
<proteinExistence type="predicted"/>
<dbReference type="PANTHER" id="PTHR10963:SF24">
    <property type="entry name" value="GLYCOSIDASE C21B10.07-RELATED"/>
    <property type="match status" value="1"/>
</dbReference>
<evidence type="ECO:0000259" key="1">
    <source>
        <dbReference type="PROSITE" id="PS51762"/>
    </source>
</evidence>
<dbReference type="GO" id="GO:0004553">
    <property type="term" value="F:hydrolase activity, hydrolyzing O-glycosyl compounds"/>
    <property type="evidence" value="ECO:0007669"/>
    <property type="project" value="InterPro"/>
</dbReference>
<feature type="domain" description="GH16" evidence="1">
    <location>
        <begin position="1"/>
        <end position="236"/>
    </location>
</feature>
<dbReference type="InterPro" id="IPR013320">
    <property type="entry name" value="ConA-like_dom_sf"/>
</dbReference>
<evidence type="ECO:0000313" key="3">
    <source>
        <dbReference type="Proteomes" id="UP000799118"/>
    </source>
</evidence>
<name>A0A6A4HGF6_9AGAR</name>
<dbReference type="AlphaFoldDB" id="A0A6A4HGF6"/>
<feature type="non-terminal residue" evidence="2">
    <location>
        <position position="1"/>
    </location>
</feature>
<dbReference type="Proteomes" id="UP000799118">
    <property type="component" value="Unassembled WGS sequence"/>
</dbReference>
<dbReference type="OrthoDB" id="192832at2759"/>
<dbReference type="PROSITE" id="PS51762">
    <property type="entry name" value="GH16_2"/>
    <property type="match status" value="1"/>
</dbReference>
<dbReference type="InterPro" id="IPR050546">
    <property type="entry name" value="Glycosyl_Hydrlase_16"/>
</dbReference>
<dbReference type="PANTHER" id="PTHR10963">
    <property type="entry name" value="GLYCOSYL HYDROLASE-RELATED"/>
    <property type="match status" value="1"/>
</dbReference>